<reference evidence="1 2" key="1">
    <citation type="submission" date="2016-02" db="EMBL/GenBank/DDBJ databases">
        <title>Genome sequence of Clostridium thermobutyricum DSM 4928.</title>
        <authorList>
            <person name="Poehlein A."/>
            <person name="Daniel R."/>
        </authorList>
    </citation>
    <scope>NUCLEOTIDE SEQUENCE [LARGE SCALE GENOMIC DNA]</scope>
    <source>
        <strain evidence="1 2">DSM 4928</strain>
    </source>
</reference>
<evidence type="ECO:0000313" key="2">
    <source>
        <dbReference type="Proteomes" id="UP000191448"/>
    </source>
</evidence>
<comment type="caution">
    <text evidence="1">The sequence shown here is derived from an EMBL/GenBank/DDBJ whole genome shotgun (WGS) entry which is preliminary data.</text>
</comment>
<dbReference type="AlphaFoldDB" id="A0A1V4SWD4"/>
<name>A0A1V4SWD4_9CLOT</name>
<gene>
    <name evidence="1" type="ORF">CLTHE_14880</name>
</gene>
<dbReference type="Proteomes" id="UP000191448">
    <property type="component" value="Unassembled WGS sequence"/>
</dbReference>
<proteinExistence type="predicted"/>
<evidence type="ECO:0000313" key="1">
    <source>
        <dbReference type="EMBL" id="OPX47917.1"/>
    </source>
</evidence>
<dbReference type="EMBL" id="LTAY01000037">
    <property type="protein sequence ID" value="OPX47917.1"/>
    <property type="molecule type" value="Genomic_DNA"/>
</dbReference>
<dbReference type="RefSeq" id="WP_080022688.1">
    <property type="nucleotide sequence ID" value="NZ_LTAY01000037.1"/>
</dbReference>
<accession>A0A1V4SWD4</accession>
<sequence>MNLRKDDPIYYKKKINELIQQAKENNIEITLNNNILSFAAYTDQIFLNKYGLTRQVSCKTSVDLNKVANIK</sequence>
<protein>
    <submittedName>
        <fullName evidence="1">Uncharacterized protein</fullName>
    </submittedName>
</protein>
<organism evidence="1 2">
    <name type="scientific">Clostridium thermobutyricum DSM 4928</name>
    <dbReference type="NCBI Taxonomy" id="1121339"/>
    <lineage>
        <taxon>Bacteria</taxon>
        <taxon>Bacillati</taxon>
        <taxon>Bacillota</taxon>
        <taxon>Clostridia</taxon>
        <taxon>Eubacteriales</taxon>
        <taxon>Clostridiaceae</taxon>
        <taxon>Clostridium</taxon>
    </lineage>
</organism>